<dbReference type="GeneID" id="80924029"/>
<organism evidence="2 3">
    <name type="scientific">Saccharomyces kudriavzevii (strain ATCC MYA-4449 / AS 2.2408 / CBS 8840 / NBRC 1802 / NCYC 2889)</name>
    <name type="common">Yeast</name>
    <dbReference type="NCBI Taxonomy" id="226230"/>
    <lineage>
        <taxon>Eukaryota</taxon>
        <taxon>Fungi</taxon>
        <taxon>Dikarya</taxon>
        <taxon>Ascomycota</taxon>
        <taxon>Saccharomycotina</taxon>
        <taxon>Saccharomycetes</taxon>
        <taxon>Saccharomycetales</taxon>
        <taxon>Saccharomycetaceae</taxon>
        <taxon>Saccharomyces</taxon>
    </lineage>
</organism>
<evidence type="ECO:0000313" key="3">
    <source>
        <dbReference type="Proteomes" id="UP001162087"/>
    </source>
</evidence>
<dbReference type="RefSeq" id="XP_056087729.1">
    <property type="nucleotide sequence ID" value="XM_056227960.1"/>
</dbReference>
<dbReference type="InterPro" id="IPR041577">
    <property type="entry name" value="RT_RNaseH_2"/>
</dbReference>
<proteinExistence type="predicted"/>
<dbReference type="Pfam" id="PF00078">
    <property type="entry name" value="RVT_1"/>
    <property type="match status" value="1"/>
</dbReference>
<evidence type="ECO:0000313" key="2">
    <source>
        <dbReference type="EMBL" id="CAI4061857.1"/>
    </source>
</evidence>
<reference evidence="2" key="1">
    <citation type="submission" date="2022-10" db="EMBL/GenBank/DDBJ databases">
        <authorList>
            <person name="Byrne P K."/>
        </authorList>
    </citation>
    <scope>NUCLEOTIDE SEQUENCE</scope>
    <source>
        <strain evidence="2">IFO1802</strain>
    </source>
</reference>
<dbReference type="PROSITE" id="PS50878">
    <property type="entry name" value="RT_POL"/>
    <property type="match status" value="1"/>
</dbReference>
<evidence type="ECO:0000259" key="1">
    <source>
        <dbReference type="PROSITE" id="PS50878"/>
    </source>
</evidence>
<dbReference type="InterPro" id="IPR043502">
    <property type="entry name" value="DNA/RNA_pol_sf"/>
</dbReference>
<name>A0AA35NTB6_SACK1</name>
<dbReference type="Gene3D" id="3.30.70.270">
    <property type="match status" value="2"/>
</dbReference>
<dbReference type="FunFam" id="3.30.70.270:FF:000063">
    <property type="entry name" value="Zinc knuckle domaincontaining protein"/>
    <property type="match status" value="1"/>
</dbReference>
<accession>A0AA35NTB6</accession>
<sequence length="174" mass="20133">MVDLFRDLDFAVVYLDDILIFSSTKEEHWQQLDKILSHLKEVKLIAKKDNCKLGQESVHFLGHQVSKHGIKPLQEKCEAIRKMELRKEIESVQRFLGMCNFYRRFIPNCSQIAQPLVNFSSQEEYWSKRQEEAIENLKKALSSAPLLTPFTTGDNYRLATDASMQGLGAVLERN</sequence>
<dbReference type="PANTHER" id="PTHR33064">
    <property type="entry name" value="POL PROTEIN"/>
    <property type="match status" value="1"/>
</dbReference>
<keyword evidence="3" id="KW-1185">Reference proteome</keyword>
<dbReference type="PANTHER" id="PTHR33064:SF37">
    <property type="entry name" value="RIBONUCLEASE H"/>
    <property type="match status" value="1"/>
</dbReference>
<dbReference type="SUPFAM" id="SSF56672">
    <property type="entry name" value="DNA/RNA polymerases"/>
    <property type="match status" value="1"/>
</dbReference>
<dbReference type="Pfam" id="PF17919">
    <property type="entry name" value="RT_RNaseH_2"/>
    <property type="match status" value="1"/>
</dbReference>
<dbReference type="FunFam" id="3.30.70.270:FF:000003">
    <property type="entry name" value="Transposon Ty3-G Gag-Pol polyprotein"/>
    <property type="match status" value="1"/>
</dbReference>
<dbReference type="InterPro" id="IPR051320">
    <property type="entry name" value="Viral_Replic_Matur_Polypro"/>
</dbReference>
<dbReference type="Proteomes" id="UP001162087">
    <property type="component" value="Chromosome 7"/>
</dbReference>
<feature type="domain" description="Reverse transcriptase" evidence="1">
    <location>
        <begin position="1"/>
        <end position="65"/>
    </location>
</feature>
<protein>
    <recommendedName>
        <fullName evidence="1">Reverse transcriptase domain-containing protein</fullName>
    </recommendedName>
</protein>
<dbReference type="EMBL" id="OX365902">
    <property type="protein sequence ID" value="CAI4061857.1"/>
    <property type="molecule type" value="Genomic_DNA"/>
</dbReference>
<dbReference type="AlphaFoldDB" id="A0AA35NTB6"/>
<gene>
    <name evidence="2" type="primary">SKDI07G2040</name>
    <name evidence="2" type="ORF">SKDI_07G2040</name>
</gene>
<dbReference type="InterPro" id="IPR043128">
    <property type="entry name" value="Rev_trsase/Diguanyl_cyclase"/>
</dbReference>
<dbReference type="InterPro" id="IPR000477">
    <property type="entry name" value="RT_dom"/>
</dbReference>